<comment type="catalytic activity">
    <reaction evidence="1">
        <text>ATP + protein L-histidine = ADP + protein N-phospho-L-histidine.</text>
        <dbReference type="EC" id="2.7.13.3"/>
    </reaction>
</comment>
<evidence type="ECO:0000313" key="13">
    <source>
        <dbReference type="EMBL" id="GIG86302.1"/>
    </source>
</evidence>
<accession>A0ABQ4DV35</accession>
<dbReference type="GO" id="GO:0016301">
    <property type="term" value="F:kinase activity"/>
    <property type="evidence" value="ECO:0007669"/>
    <property type="project" value="UniProtKB-KW"/>
</dbReference>
<evidence type="ECO:0000256" key="1">
    <source>
        <dbReference type="ARBA" id="ARBA00000085"/>
    </source>
</evidence>
<evidence type="ECO:0000256" key="9">
    <source>
        <dbReference type="SAM" id="Phobius"/>
    </source>
</evidence>
<sequence>MAEVRLQQALPGPVPARTAWHALTGHPGRFLGSWWPWRALGYLLSAVLVAILWLAGVLVLVFVPAAGVVVLLAGLPLARVERWRLRLVDRTPALSAHRRPGRSGLWAWLGTRFRETSTWRELGYALLFSFGLAWLDLCVAMLVLCAVYLLGFPFVMLLTPTEYRPVEVLWFDVTGGPESLLATGAGVVVLPVLLYLATAYAAGRAALTRSVLAGPPEEGLRAEVVELSRSRARILEAFDAQRRRIERDLHDGAQQRLTGLIMTLGLARLELSETPAPAARDLVTRAYDEANQALAELRDLVRGISPRVLADRGLAPALAELAGRCAVPVEVAVRLVARPPEPVEAAAWFVVSEALTNVVRHSRADRAWVTVEHDGDGDDHDLTIEVRDDGVGGADPARGTGLVGLADRVSVLAGRILLTSPPGGPTALRVELPWRP</sequence>
<keyword evidence="9" id="KW-1133">Transmembrane helix</keyword>
<evidence type="ECO:0000256" key="5">
    <source>
        <dbReference type="ARBA" id="ARBA00022741"/>
    </source>
</evidence>
<dbReference type="Pfam" id="PF13796">
    <property type="entry name" value="Sensor"/>
    <property type="match status" value="1"/>
</dbReference>
<dbReference type="EMBL" id="BONW01000004">
    <property type="protein sequence ID" value="GIG86302.1"/>
    <property type="molecule type" value="Genomic_DNA"/>
</dbReference>
<dbReference type="CDD" id="cd16917">
    <property type="entry name" value="HATPase_UhpB-NarQ-NarX-like"/>
    <property type="match status" value="1"/>
</dbReference>
<evidence type="ECO:0000313" key="14">
    <source>
        <dbReference type="Proteomes" id="UP000646749"/>
    </source>
</evidence>
<dbReference type="InterPro" id="IPR011712">
    <property type="entry name" value="Sig_transdc_His_kin_sub3_dim/P"/>
</dbReference>
<dbReference type="Pfam" id="PF07730">
    <property type="entry name" value="HisKA_3"/>
    <property type="match status" value="1"/>
</dbReference>
<dbReference type="Pfam" id="PF02518">
    <property type="entry name" value="HATPase_c"/>
    <property type="match status" value="1"/>
</dbReference>
<evidence type="ECO:0000259" key="12">
    <source>
        <dbReference type="Pfam" id="PF13796"/>
    </source>
</evidence>
<dbReference type="PANTHER" id="PTHR24421">
    <property type="entry name" value="NITRATE/NITRITE SENSOR PROTEIN NARX-RELATED"/>
    <property type="match status" value="1"/>
</dbReference>
<feature type="transmembrane region" description="Helical" evidence="9">
    <location>
        <begin position="180"/>
        <end position="202"/>
    </location>
</feature>
<gene>
    <name evidence="13" type="ORF">Pen02_12380</name>
</gene>
<keyword evidence="14" id="KW-1185">Reference proteome</keyword>
<evidence type="ECO:0000256" key="6">
    <source>
        <dbReference type="ARBA" id="ARBA00022777"/>
    </source>
</evidence>
<dbReference type="Gene3D" id="3.30.565.10">
    <property type="entry name" value="Histidine kinase-like ATPase, C-terminal domain"/>
    <property type="match status" value="1"/>
</dbReference>
<keyword evidence="5" id="KW-0547">Nucleotide-binding</keyword>
<evidence type="ECO:0000256" key="7">
    <source>
        <dbReference type="ARBA" id="ARBA00022840"/>
    </source>
</evidence>
<dbReference type="InterPro" id="IPR036890">
    <property type="entry name" value="HATPase_C_sf"/>
</dbReference>
<evidence type="ECO:0000256" key="4">
    <source>
        <dbReference type="ARBA" id="ARBA00022679"/>
    </source>
</evidence>
<dbReference type="InterPro" id="IPR050482">
    <property type="entry name" value="Sensor_HK_TwoCompSys"/>
</dbReference>
<keyword evidence="8" id="KW-0902">Two-component regulatory system</keyword>
<feature type="transmembrane region" description="Helical" evidence="9">
    <location>
        <begin position="42"/>
        <end position="75"/>
    </location>
</feature>
<feature type="domain" description="Histidine kinase/HSP90-like ATPase" evidence="10">
    <location>
        <begin position="350"/>
        <end position="434"/>
    </location>
</feature>
<dbReference type="EC" id="2.7.13.3" evidence="2"/>
<keyword evidence="7" id="KW-0067">ATP-binding</keyword>
<feature type="transmembrane region" description="Helical" evidence="9">
    <location>
        <begin position="122"/>
        <end position="150"/>
    </location>
</feature>
<dbReference type="PANTHER" id="PTHR24421:SF10">
    <property type="entry name" value="NITRATE_NITRITE SENSOR PROTEIN NARQ"/>
    <property type="match status" value="1"/>
</dbReference>
<comment type="caution">
    <text evidence="13">The sequence shown here is derived from an EMBL/GenBank/DDBJ whole genome shotgun (WGS) entry which is preliminary data.</text>
</comment>
<dbReference type="InterPro" id="IPR025828">
    <property type="entry name" value="Put_sensor_dom"/>
</dbReference>
<dbReference type="RefSeq" id="WP_239140134.1">
    <property type="nucleotide sequence ID" value="NZ_BONW01000004.1"/>
</dbReference>
<keyword evidence="9" id="KW-0812">Transmembrane</keyword>
<evidence type="ECO:0000256" key="8">
    <source>
        <dbReference type="ARBA" id="ARBA00023012"/>
    </source>
</evidence>
<dbReference type="SUPFAM" id="SSF55874">
    <property type="entry name" value="ATPase domain of HSP90 chaperone/DNA topoisomerase II/histidine kinase"/>
    <property type="match status" value="1"/>
</dbReference>
<evidence type="ECO:0000259" key="11">
    <source>
        <dbReference type="Pfam" id="PF07730"/>
    </source>
</evidence>
<evidence type="ECO:0000256" key="2">
    <source>
        <dbReference type="ARBA" id="ARBA00012438"/>
    </source>
</evidence>
<feature type="domain" description="Putative sensor" evidence="12">
    <location>
        <begin position="40"/>
        <end position="212"/>
    </location>
</feature>
<dbReference type="Gene3D" id="1.20.5.1930">
    <property type="match status" value="1"/>
</dbReference>
<keyword evidence="6 13" id="KW-0418">Kinase</keyword>
<dbReference type="Proteomes" id="UP000646749">
    <property type="component" value="Unassembled WGS sequence"/>
</dbReference>
<feature type="domain" description="Signal transduction histidine kinase subgroup 3 dimerisation and phosphoacceptor" evidence="11">
    <location>
        <begin position="242"/>
        <end position="308"/>
    </location>
</feature>
<name>A0ABQ4DV35_9ACTN</name>
<keyword evidence="9" id="KW-0472">Membrane</keyword>
<reference evidence="13 14" key="1">
    <citation type="submission" date="2021-01" db="EMBL/GenBank/DDBJ databases">
        <title>Whole genome shotgun sequence of Plantactinospora endophytica NBRC 110450.</title>
        <authorList>
            <person name="Komaki H."/>
            <person name="Tamura T."/>
        </authorList>
    </citation>
    <scope>NUCLEOTIDE SEQUENCE [LARGE SCALE GENOMIC DNA]</scope>
    <source>
        <strain evidence="13 14">NBRC 110450</strain>
    </source>
</reference>
<evidence type="ECO:0000259" key="10">
    <source>
        <dbReference type="Pfam" id="PF02518"/>
    </source>
</evidence>
<protein>
    <recommendedName>
        <fullName evidence="2">histidine kinase</fullName>
        <ecNumber evidence="2">2.7.13.3</ecNumber>
    </recommendedName>
</protein>
<evidence type="ECO:0000256" key="3">
    <source>
        <dbReference type="ARBA" id="ARBA00022553"/>
    </source>
</evidence>
<organism evidence="13 14">
    <name type="scientific">Plantactinospora endophytica</name>
    <dbReference type="NCBI Taxonomy" id="673535"/>
    <lineage>
        <taxon>Bacteria</taxon>
        <taxon>Bacillati</taxon>
        <taxon>Actinomycetota</taxon>
        <taxon>Actinomycetes</taxon>
        <taxon>Micromonosporales</taxon>
        <taxon>Micromonosporaceae</taxon>
        <taxon>Plantactinospora</taxon>
    </lineage>
</organism>
<dbReference type="InterPro" id="IPR003594">
    <property type="entry name" value="HATPase_dom"/>
</dbReference>
<proteinExistence type="predicted"/>
<keyword evidence="3" id="KW-0597">Phosphoprotein</keyword>
<keyword evidence="4" id="KW-0808">Transferase</keyword>